<evidence type="ECO:0000313" key="2">
    <source>
        <dbReference type="Proteomes" id="UP001108025"/>
    </source>
</evidence>
<dbReference type="AlphaFoldDB" id="A0A9Q3V1G2"/>
<proteinExistence type="predicted"/>
<protein>
    <submittedName>
        <fullName evidence="1">GLPGLI family protein</fullName>
    </submittedName>
</protein>
<comment type="caution">
    <text evidence="1">The sequence shown here is derived from an EMBL/GenBank/DDBJ whole genome shotgun (WGS) entry which is preliminary data.</text>
</comment>
<dbReference type="InterPro" id="IPR005901">
    <property type="entry name" value="GLPGLI"/>
</dbReference>
<dbReference type="RefSeq" id="WP_230669940.1">
    <property type="nucleotide sequence ID" value="NZ_JAJNAY010000001.1"/>
</dbReference>
<dbReference type="EMBL" id="JAJNAY010000001">
    <property type="protein sequence ID" value="MCD1117813.1"/>
    <property type="molecule type" value="Genomic_DNA"/>
</dbReference>
<evidence type="ECO:0000313" key="1">
    <source>
        <dbReference type="EMBL" id="MCD1117813.1"/>
    </source>
</evidence>
<dbReference type="NCBIfam" id="TIGR01200">
    <property type="entry name" value="GLPGLI"/>
    <property type="match status" value="1"/>
</dbReference>
<dbReference type="Pfam" id="PF09697">
    <property type="entry name" value="Porph_ging"/>
    <property type="match status" value="1"/>
</dbReference>
<organism evidence="1 2">
    <name type="scientific">Chryseobacterium turcicum</name>
    <dbReference type="NCBI Taxonomy" id="2898076"/>
    <lineage>
        <taxon>Bacteria</taxon>
        <taxon>Pseudomonadati</taxon>
        <taxon>Bacteroidota</taxon>
        <taxon>Flavobacteriia</taxon>
        <taxon>Flavobacteriales</taxon>
        <taxon>Weeksellaceae</taxon>
        <taxon>Chryseobacterium group</taxon>
        <taxon>Chryseobacterium</taxon>
    </lineage>
</organism>
<name>A0A9Q3V1G2_9FLAO</name>
<gene>
    <name evidence="1" type="ORF">LO744_13180</name>
</gene>
<dbReference type="Proteomes" id="UP001108025">
    <property type="component" value="Unassembled WGS sequence"/>
</dbReference>
<accession>A0A9Q3V1G2</accession>
<keyword evidence="2" id="KW-1185">Reference proteome</keyword>
<reference evidence="1" key="1">
    <citation type="submission" date="2021-11" db="EMBL/GenBank/DDBJ databases">
        <title>Description of novel Chryseobacterium species.</title>
        <authorList>
            <person name="Saticioglu I.B."/>
            <person name="Ay H."/>
            <person name="Altun S."/>
            <person name="Duman M."/>
        </authorList>
    </citation>
    <scope>NUCLEOTIDE SEQUENCE</scope>
    <source>
        <strain evidence="1">C-17</strain>
    </source>
</reference>
<sequence length="264" mass="30749">MKFIIFFLGISTFCFSQKISFIYETKYKLNSEKQDDVYSENMILDLKNNTSIFRDSLDKKSDSIRLNKGNGRYKMGVENQFYVKKNLAQKRIEKIITYLGTDYLLPVEEILNWNITSEQKLIGKYKSQKAETNYGGRNWIAWFTTELPFADGPYIFSGLPGLIISIQDLNNDYSFNLIEVKKSGNIFDARTKTVKIDWKKYETLAKSYFNDPYDVNSKIRMGKTVTFTGPNGIAMDISIKNKEMQINILQENNPIELNHKINYK</sequence>